<accession>A0ACB8RXS9</accession>
<proteinExistence type="predicted"/>
<evidence type="ECO:0000313" key="2">
    <source>
        <dbReference type="Proteomes" id="UP000814033"/>
    </source>
</evidence>
<evidence type="ECO:0000313" key="1">
    <source>
        <dbReference type="EMBL" id="KAI0048708.1"/>
    </source>
</evidence>
<gene>
    <name evidence="1" type="ORF">FA95DRAFT_1557795</name>
</gene>
<name>A0ACB8RXS9_9AGAM</name>
<keyword evidence="2" id="KW-1185">Reference proteome</keyword>
<sequence length="300" mass="33452">MTNWKDPLVAAKTGQAFVNMIHAFLGLIIWEICTTCGFELDVLRGRRPYRWTIWIYVGCRVSALVTFMILAIETDASGLTRCTAWDLVAYTLTYMTMGFASLLMLLRITAIWNWNTFVVSVSFLAWLASIGLNICVVRSRYVPLTGACTPVDSSEATPCIIGAVASDLFLLLVMLAGILRHGTRESLAVLGIRGLWSILWHQGLMWLGLAVVSEVPALILIKLNLNVVAVVTLSIGSTRMYRMLAEYHSTPGRLPFHMSTAPSDVVNVLQTKRMHRNDSTLAKSVPMVYENAMSTYEWPR</sequence>
<protein>
    <submittedName>
        <fullName evidence="1">Uncharacterized protein</fullName>
    </submittedName>
</protein>
<reference evidence="1" key="2">
    <citation type="journal article" date="2022" name="New Phytol.">
        <title>Evolutionary transition to the ectomycorrhizal habit in the genomes of a hyperdiverse lineage of mushroom-forming fungi.</title>
        <authorList>
            <person name="Looney B."/>
            <person name="Miyauchi S."/>
            <person name="Morin E."/>
            <person name="Drula E."/>
            <person name="Courty P.E."/>
            <person name="Kohler A."/>
            <person name="Kuo A."/>
            <person name="LaButti K."/>
            <person name="Pangilinan J."/>
            <person name="Lipzen A."/>
            <person name="Riley R."/>
            <person name="Andreopoulos W."/>
            <person name="He G."/>
            <person name="Johnson J."/>
            <person name="Nolan M."/>
            <person name="Tritt A."/>
            <person name="Barry K.W."/>
            <person name="Grigoriev I.V."/>
            <person name="Nagy L.G."/>
            <person name="Hibbett D."/>
            <person name="Henrissat B."/>
            <person name="Matheny P.B."/>
            <person name="Labbe J."/>
            <person name="Martin F.M."/>
        </authorList>
    </citation>
    <scope>NUCLEOTIDE SEQUENCE</scope>
    <source>
        <strain evidence="1">FP105234-sp</strain>
    </source>
</reference>
<dbReference type="EMBL" id="MU275883">
    <property type="protein sequence ID" value="KAI0048708.1"/>
    <property type="molecule type" value="Genomic_DNA"/>
</dbReference>
<reference evidence="1" key="1">
    <citation type="submission" date="2021-02" db="EMBL/GenBank/DDBJ databases">
        <authorList>
            <consortium name="DOE Joint Genome Institute"/>
            <person name="Ahrendt S."/>
            <person name="Looney B.P."/>
            <person name="Miyauchi S."/>
            <person name="Morin E."/>
            <person name="Drula E."/>
            <person name="Courty P.E."/>
            <person name="Chicoki N."/>
            <person name="Fauchery L."/>
            <person name="Kohler A."/>
            <person name="Kuo A."/>
            <person name="Labutti K."/>
            <person name="Pangilinan J."/>
            <person name="Lipzen A."/>
            <person name="Riley R."/>
            <person name="Andreopoulos W."/>
            <person name="He G."/>
            <person name="Johnson J."/>
            <person name="Barry K.W."/>
            <person name="Grigoriev I.V."/>
            <person name="Nagy L."/>
            <person name="Hibbett D."/>
            <person name="Henrissat B."/>
            <person name="Matheny P.B."/>
            <person name="Labbe J."/>
            <person name="Martin F."/>
        </authorList>
    </citation>
    <scope>NUCLEOTIDE SEQUENCE</scope>
    <source>
        <strain evidence="1">FP105234-sp</strain>
    </source>
</reference>
<comment type="caution">
    <text evidence="1">The sequence shown here is derived from an EMBL/GenBank/DDBJ whole genome shotgun (WGS) entry which is preliminary data.</text>
</comment>
<dbReference type="Proteomes" id="UP000814033">
    <property type="component" value="Unassembled WGS sequence"/>
</dbReference>
<organism evidence="1 2">
    <name type="scientific">Auriscalpium vulgare</name>
    <dbReference type="NCBI Taxonomy" id="40419"/>
    <lineage>
        <taxon>Eukaryota</taxon>
        <taxon>Fungi</taxon>
        <taxon>Dikarya</taxon>
        <taxon>Basidiomycota</taxon>
        <taxon>Agaricomycotina</taxon>
        <taxon>Agaricomycetes</taxon>
        <taxon>Russulales</taxon>
        <taxon>Auriscalpiaceae</taxon>
        <taxon>Auriscalpium</taxon>
    </lineage>
</organism>